<accession>A0A9P5Z3T7</accession>
<dbReference type="EMBL" id="MU155214">
    <property type="protein sequence ID" value="KAF9479375.1"/>
    <property type="molecule type" value="Genomic_DNA"/>
</dbReference>
<dbReference type="Proteomes" id="UP000807469">
    <property type="component" value="Unassembled WGS sequence"/>
</dbReference>
<dbReference type="InterPro" id="IPR027417">
    <property type="entry name" value="P-loop_NTPase"/>
</dbReference>
<name>A0A9P5Z3T7_9AGAR</name>
<protein>
    <recommendedName>
        <fullName evidence="3">G domain-containing protein</fullName>
    </recommendedName>
</protein>
<proteinExistence type="predicted"/>
<keyword evidence="2" id="KW-1185">Reference proteome</keyword>
<reference evidence="1" key="1">
    <citation type="submission" date="2020-11" db="EMBL/GenBank/DDBJ databases">
        <authorList>
            <consortium name="DOE Joint Genome Institute"/>
            <person name="Ahrendt S."/>
            <person name="Riley R."/>
            <person name="Andreopoulos W."/>
            <person name="Labutti K."/>
            <person name="Pangilinan J."/>
            <person name="Ruiz-Duenas F.J."/>
            <person name="Barrasa J.M."/>
            <person name="Sanchez-Garcia M."/>
            <person name="Camarero S."/>
            <person name="Miyauchi S."/>
            <person name="Serrano A."/>
            <person name="Linde D."/>
            <person name="Babiker R."/>
            <person name="Drula E."/>
            <person name="Ayuso-Fernandez I."/>
            <person name="Pacheco R."/>
            <person name="Padilla G."/>
            <person name="Ferreira P."/>
            <person name="Barriuso J."/>
            <person name="Kellner H."/>
            <person name="Castanera R."/>
            <person name="Alfaro M."/>
            <person name="Ramirez L."/>
            <person name="Pisabarro A.G."/>
            <person name="Kuo A."/>
            <person name="Tritt A."/>
            <person name="Lipzen A."/>
            <person name="He G."/>
            <person name="Yan M."/>
            <person name="Ng V."/>
            <person name="Cullen D."/>
            <person name="Martin F."/>
            <person name="Rosso M.-N."/>
            <person name="Henrissat B."/>
            <person name="Hibbett D."/>
            <person name="Martinez A.T."/>
            <person name="Grigoriev I.V."/>
        </authorList>
    </citation>
    <scope>NUCLEOTIDE SEQUENCE</scope>
    <source>
        <strain evidence="1">CIRM-BRFM 674</strain>
    </source>
</reference>
<dbReference type="OrthoDB" id="59699at2759"/>
<comment type="caution">
    <text evidence="1">The sequence shown here is derived from an EMBL/GenBank/DDBJ whole genome shotgun (WGS) entry which is preliminary data.</text>
</comment>
<evidence type="ECO:0008006" key="3">
    <source>
        <dbReference type="Google" id="ProtNLM"/>
    </source>
</evidence>
<dbReference type="AlphaFoldDB" id="A0A9P5Z3T7"/>
<dbReference type="CDD" id="cd00882">
    <property type="entry name" value="Ras_like_GTPase"/>
    <property type="match status" value="1"/>
</dbReference>
<organism evidence="1 2">
    <name type="scientific">Pholiota conissans</name>
    <dbReference type="NCBI Taxonomy" id="109636"/>
    <lineage>
        <taxon>Eukaryota</taxon>
        <taxon>Fungi</taxon>
        <taxon>Dikarya</taxon>
        <taxon>Basidiomycota</taxon>
        <taxon>Agaricomycotina</taxon>
        <taxon>Agaricomycetes</taxon>
        <taxon>Agaricomycetidae</taxon>
        <taxon>Agaricales</taxon>
        <taxon>Agaricineae</taxon>
        <taxon>Strophariaceae</taxon>
        <taxon>Pholiota</taxon>
    </lineage>
</organism>
<sequence>MLGDLNDIMRKIWEYILLYIFPQPRTPLILTASPITIFEALPSTTPSPPLPPITTITNSDIYDTYRFQGTPSRFRILVIGRADCGKTTLLQRVCNTTEDPCIYDDKSKDLLEPTLARGVHDINRPFAFKSNPRLIFHDSPDIEAGDEMQLQEVLSFLEERTKATDVNDQVHAIWFCIVLNNCRPLFPKELEFFRQKRAGNVPTIVIFTGFDDLITQIYDIDLTEHENRRIAELHVEEHFRRPLQACISPPCADVCFDDKDGFHQDQVNILIEKTTSSLDDIALKSLLISAQNSDS</sequence>
<dbReference type="Gene3D" id="3.40.50.300">
    <property type="entry name" value="P-loop containing nucleotide triphosphate hydrolases"/>
    <property type="match status" value="1"/>
</dbReference>
<evidence type="ECO:0000313" key="1">
    <source>
        <dbReference type="EMBL" id="KAF9479375.1"/>
    </source>
</evidence>
<evidence type="ECO:0000313" key="2">
    <source>
        <dbReference type="Proteomes" id="UP000807469"/>
    </source>
</evidence>
<dbReference type="SUPFAM" id="SSF52540">
    <property type="entry name" value="P-loop containing nucleoside triphosphate hydrolases"/>
    <property type="match status" value="1"/>
</dbReference>
<gene>
    <name evidence="1" type="ORF">BDN70DRAFT_993508</name>
</gene>